<dbReference type="RefSeq" id="WP_077275351.1">
    <property type="nucleotide sequence ID" value="NZ_CP019609.1"/>
</dbReference>
<dbReference type="SUPFAM" id="SSF47005">
    <property type="entry name" value="Peripheral subunit-binding domain of 2-oxo acid dehydrogenase complex"/>
    <property type="match status" value="1"/>
</dbReference>
<dbReference type="CDD" id="cd06849">
    <property type="entry name" value="lipoyl_domain"/>
    <property type="match status" value="2"/>
</dbReference>
<dbReference type="SUPFAM" id="SSF51230">
    <property type="entry name" value="Single hybrid motif"/>
    <property type="match status" value="2"/>
</dbReference>
<dbReference type="InterPro" id="IPR036625">
    <property type="entry name" value="E3-bd_dom_sf"/>
</dbReference>
<dbReference type="PANTHER" id="PTHR43178:SF5">
    <property type="entry name" value="LIPOAMIDE ACYLTRANSFERASE COMPONENT OF BRANCHED-CHAIN ALPHA-KETO ACID DEHYDROGENASE COMPLEX, MITOCHONDRIAL"/>
    <property type="match status" value="1"/>
</dbReference>
<evidence type="ECO:0000256" key="5">
    <source>
        <dbReference type="ARBA" id="ARBA00023315"/>
    </source>
</evidence>
<dbReference type="EMBL" id="CP019609">
    <property type="protein sequence ID" value="AQP53256.1"/>
    <property type="molecule type" value="Genomic_DNA"/>
</dbReference>
<sequence>MAYIFKLPDVGEGLVEADILQWFVKEGDFVKADDSLVEIQNDKSTMEIPSPVSGKVIRILVPDGVAKVEEGIVEIETDEVASEATQTPVDEAAPQVAPQVAPQTVSSANYIFKLPDVGEGLVEADILQWFVKEGDVVKADDSLVEIQNDKSTMEIPSPVSGTIVKILVPDGVAKVEEGIVEIKTTDGQVTTQDFANDTVSVGTQTVASTPINATRTTNVRALPSVRRYARQHGVDLTGVTPTGPNHKILKSDIDAYLSGGQTVAPKPVLETVEATHEVKSETVTAPKPAPALENDNGDWVEKMSPLRRAIAKAMVTSRTEIPHVTVFDKLRTEKLVEHRTMYKEIAKAENVRLTYLPYVVKAMVAMLKAYPSLNASVDMKNSTIIHRGSINIGIATNTEHGLFVPVIKHADRKSVFEIAQEISELSEKALNNKLTKADMSHSSATITNIGGMPDAGGIWSTPIINYPESMIMGISRISDEAVVNAEREVEVASIMRLSFAFDHRLVDGVEAQNALAVFKQALGDPNLMLLKN</sequence>
<keyword evidence="5 6" id="KW-0012">Acyltransferase</keyword>
<dbReference type="PANTHER" id="PTHR43178">
    <property type="entry name" value="DIHYDROLIPOAMIDE ACETYLTRANSFERASE COMPONENT OF PYRUVATE DEHYDROGENASE COMPLEX"/>
    <property type="match status" value="1"/>
</dbReference>
<dbReference type="Proteomes" id="UP000188246">
    <property type="component" value="Chromosome"/>
</dbReference>
<dbReference type="Gene3D" id="4.10.320.10">
    <property type="entry name" value="E3-binding domain"/>
    <property type="match status" value="1"/>
</dbReference>
<dbReference type="STRING" id="633807.BW732_02740"/>
<dbReference type="GO" id="GO:0016407">
    <property type="term" value="F:acetyltransferase activity"/>
    <property type="evidence" value="ECO:0007669"/>
    <property type="project" value="TreeGrafter"/>
</dbReference>
<organism evidence="7 8">
    <name type="scientific">Vagococcus penaei</name>
    <dbReference type="NCBI Taxonomy" id="633807"/>
    <lineage>
        <taxon>Bacteria</taxon>
        <taxon>Bacillati</taxon>
        <taxon>Bacillota</taxon>
        <taxon>Bacilli</taxon>
        <taxon>Lactobacillales</taxon>
        <taxon>Enterococcaceae</taxon>
        <taxon>Vagococcus</taxon>
    </lineage>
</organism>
<keyword evidence="4 6" id="KW-0450">Lipoyl</keyword>
<name>A0A1Q2D4D5_9ENTE</name>
<evidence type="ECO:0000256" key="6">
    <source>
        <dbReference type="RuleBase" id="RU003423"/>
    </source>
</evidence>
<evidence type="ECO:0000256" key="4">
    <source>
        <dbReference type="ARBA" id="ARBA00022823"/>
    </source>
</evidence>
<evidence type="ECO:0000256" key="1">
    <source>
        <dbReference type="ARBA" id="ARBA00001938"/>
    </source>
</evidence>
<dbReference type="GO" id="GO:0031405">
    <property type="term" value="F:lipoic acid binding"/>
    <property type="evidence" value="ECO:0007669"/>
    <property type="project" value="TreeGrafter"/>
</dbReference>
<dbReference type="InterPro" id="IPR023213">
    <property type="entry name" value="CAT-like_dom_sf"/>
</dbReference>
<dbReference type="AlphaFoldDB" id="A0A1Q2D4D5"/>
<dbReference type="SUPFAM" id="SSF52777">
    <property type="entry name" value="CoA-dependent acyltransferases"/>
    <property type="match status" value="1"/>
</dbReference>
<dbReference type="Pfam" id="PF00364">
    <property type="entry name" value="Biotin_lipoyl"/>
    <property type="match status" value="2"/>
</dbReference>
<evidence type="ECO:0000256" key="2">
    <source>
        <dbReference type="ARBA" id="ARBA00007317"/>
    </source>
</evidence>
<evidence type="ECO:0000313" key="8">
    <source>
        <dbReference type="Proteomes" id="UP000188246"/>
    </source>
</evidence>
<dbReference type="InterPro" id="IPR004167">
    <property type="entry name" value="PSBD"/>
</dbReference>
<dbReference type="KEGG" id="vpi:BW732_02740"/>
<dbReference type="Gene3D" id="3.30.559.10">
    <property type="entry name" value="Chloramphenicol acetyltransferase-like domain"/>
    <property type="match status" value="1"/>
</dbReference>
<dbReference type="OrthoDB" id="9805770at2"/>
<proteinExistence type="inferred from homology"/>
<dbReference type="InterPro" id="IPR011053">
    <property type="entry name" value="Single_hybrid_motif"/>
</dbReference>
<keyword evidence="8" id="KW-1185">Reference proteome</keyword>
<dbReference type="GO" id="GO:0005737">
    <property type="term" value="C:cytoplasm"/>
    <property type="evidence" value="ECO:0007669"/>
    <property type="project" value="TreeGrafter"/>
</dbReference>
<dbReference type="FunFam" id="3.30.559.10:FF:000007">
    <property type="entry name" value="Dihydrolipoamide acetyltransferase component of pyruvate dehydrogenase complex"/>
    <property type="match status" value="1"/>
</dbReference>
<evidence type="ECO:0000313" key="7">
    <source>
        <dbReference type="EMBL" id="AQP53256.1"/>
    </source>
</evidence>
<accession>A0A1Q2D4D5</accession>
<dbReference type="Pfam" id="PF02817">
    <property type="entry name" value="E3_binding"/>
    <property type="match status" value="1"/>
</dbReference>
<dbReference type="InterPro" id="IPR000089">
    <property type="entry name" value="Biotin_lipoyl"/>
</dbReference>
<reference evidence="7 8" key="1">
    <citation type="journal article" date="2010" name="Int. J. Syst. Evol. Microbiol.">
        <title>Vagococcus penaei sp. nov., isolated from spoilage microbiota of cooked shrimp (Penaeus vannamei).</title>
        <authorList>
            <person name="Jaffres E."/>
            <person name="Prevost H."/>
            <person name="Rossero A."/>
            <person name="Joffraud J.J."/>
            <person name="Dousset X."/>
        </authorList>
    </citation>
    <scope>NUCLEOTIDE SEQUENCE [LARGE SCALE GENOMIC DNA]</scope>
    <source>
        <strain evidence="7 8">CD276</strain>
    </source>
</reference>
<dbReference type="InterPro" id="IPR050743">
    <property type="entry name" value="2-oxoacid_DH_E2_comp"/>
</dbReference>
<comment type="cofactor">
    <cofactor evidence="1 6">
        <name>(R)-lipoate</name>
        <dbReference type="ChEBI" id="CHEBI:83088"/>
    </cofactor>
</comment>
<dbReference type="Gene3D" id="2.40.50.100">
    <property type="match status" value="2"/>
</dbReference>
<protein>
    <recommendedName>
        <fullName evidence="6">Dihydrolipoamide acetyltransferase component of pyruvate dehydrogenase complex</fullName>
        <ecNumber evidence="6">2.3.1.-</ecNumber>
    </recommendedName>
</protein>
<dbReference type="PROSITE" id="PS50968">
    <property type="entry name" value="BIOTINYL_LIPOYL"/>
    <property type="match status" value="2"/>
</dbReference>
<evidence type="ECO:0000256" key="3">
    <source>
        <dbReference type="ARBA" id="ARBA00022679"/>
    </source>
</evidence>
<dbReference type="Pfam" id="PF00198">
    <property type="entry name" value="2-oxoacid_dh"/>
    <property type="match status" value="1"/>
</dbReference>
<dbReference type="PROSITE" id="PS00189">
    <property type="entry name" value="LIPOYL"/>
    <property type="match status" value="2"/>
</dbReference>
<gene>
    <name evidence="7" type="ORF">BW732_02740</name>
</gene>
<keyword evidence="3 6" id="KW-0808">Transferase</keyword>
<dbReference type="InterPro" id="IPR001078">
    <property type="entry name" value="2-oxoacid_DH_actylTfrase"/>
</dbReference>
<dbReference type="PROSITE" id="PS51826">
    <property type="entry name" value="PSBD"/>
    <property type="match status" value="1"/>
</dbReference>
<dbReference type="InterPro" id="IPR003016">
    <property type="entry name" value="2-oxoA_DH_lipoyl-BS"/>
</dbReference>
<dbReference type="EC" id="2.3.1.-" evidence="6"/>
<comment type="similarity">
    <text evidence="2 6">Belongs to the 2-oxoacid dehydrogenase family.</text>
</comment>